<evidence type="ECO:0000313" key="1">
    <source>
        <dbReference type="EMBL" id="PWN53668.1"/>
    </source>
</evidence>
<proteinExistence type="predicted"/>
<organism evidence="1 2">
    <name type="scientific">Violaceomyces palustris</name>
    <dbReference type="NCBI Taxonomy" id="1673888"/>
    <lineage>
        <taxon>Eukaryota</taxon>
        <taxon>Fungi</taxon>
        <taxon>Dikarya</taxon>
        <taxon>Basidiomycota</taxon>
        <taxon>Ustilaginomycotina</taxon>
        <taxon>Ustilaginomycetes</taxon>
        <taxon>Violaceomycetales</taxon>
        <taxon>Violaceomycetaceae</taxon>
        <taxon>Violaceomyces</taxon>
    </lineage>
</organism>
<gene>
    <name evidence="1" type="ORF">IE53DRAFT_408510</name>
</gene>
<accession>A0ACD0P6C3</accession>
<sequence length="593" mass="65972">MSGSSLSYRNLGLHERFCVSRHKLGEPPIVSLVAKIEGRLCQEIEDSFKRRVSELLLILPVLSCRISESDSSKPKFRRVQDELGPDDIYRSVDHPIFKSEVQPSFSCASSRILSEEIHSLGRVDIELGPLWRLTTYPSHAEKSFYVALTVHHVISDGQGSSNLLKTFLQDDLPTRELLTGGTEDCMPPISDQTEDMRPRLTFLLPIIFREIVLPKLPSFLSCWFDSGKTWPYFDVEDSIARCSNPSTRKKFRGNLNKKPIECLEKGRKVVHLSGKGLLADLKRESKRIGVTTLHPVLHSCIMVSLISSLSQEIENVPISGGEGVPDVAEANTVEGTESEAKRNRVRPLNLRSETPISIRKPLESKHGLCHGNFVADLEYSKSFELPTRGGECLSDQLETFHRLTLDYDHRLNSESGRRESLYNMGMLGYIPNGEKGPSSAEVEDRSWTGWERYFYEKSKGERPFRSSFGISNLGRFDPLPSERQKTDVDSGDGGGGNSKGSISLSGLKPEALAWSQPPSLTGSALVIDAIGLQGKDDREDCLTLVVCWRKGCLEDGLVETFVEKLGNLVHLVAGKMGPGIESQDTISQISQRI</sequence>
<reference evidence="1 2" key="1">
    <citation type="journal article" date="2018" name="Mol. Biol. Evol.">
        <title>Broad Genomic Sampling Reveals a Smut Pathogenic Ancestry of the Fungal Clade Ustilaginomycotina.</title>
        <authorList>
            <person name="Kijpornyongpan T."/>
            <person name="Mondo S.J."/>
            <person name="Barry K."/>
            <person name="Sandor L."/>
            <person name="Lee J."/>
            <person name="Lipzen A."/>
            <person name="Pangilinan J."/>
            <person name="LaButti K."/>
            <person name="Hainaut M."/>
            <person name="Henrissat B."/>
            <person name="Grigoriev I.V."/>
            <person name="Spatafora J.W."/>
            <person name="Aime M.C."/>
        </authorList>
    </citation>
    <scope>NUCLEOTIDE SEQUENCE [LARGE SCALE GENOMIC DNA]</scope>
    <source>
        <strain evidence="1 2">SA 807</strain>
    </source>
</reference>
<keyword evidence="2" id="KW-1185">Reference proteome</keyword>
<dbReference type="EMBL" id="KZ819714">
    <property type="protein sequence ID" value="PWN53668.1"/>
    <property type="molecule type" value="Genomic_DNA"/>
</dbReference>
<evidence type="ECO:0000313" key="2">
    <source>
        <dbReference type="Proteomes" id="UP000245626"/>
    </source>
</evidence>
<protein>
    <submittedName>
        <fullName evidence="1">Uncharacterized protein</fullName>
    </submittedName>
</protein>
<dbReference type="Proteomes" id="UP000245626">
    <property type="component" value="Unassembled WGS sequence"/>
</dbReference>
<name>A0ACD0P6C3_9BASI</name>